<protein>
    <recommendedName>
        <fullName evidence="2">Ferrous iron transporter FeoA-like domain-containing protein</fullName>
    </recommendedName>
</protein>
<proteinExistence type="predicted"/>
<dbReference type="AlphaFoldDB" id="S3K5T3"/>
<organism evidence="3 4">
    <name type="scientific">Treponema maltophilum ATCC 51939</name>
    <dbReference type="NCBI Taxonomy" id="1125699"/>
    <lineage>
        <taxon>Bacteria</taxon>
        <taxon>Pseudomonadati</taxon>
        <taxon>Spirochaetota</taxon>
        <taxon>Spirochaetia</taxon>
        <taxon>Spirochaetales</taxon>
        <taxon>Treponemataceae</taxon>
        <taxon>Treponema</taxon>
    </lineage>
</organism>
<comment type="caution">
    <text evidence="3">The sequence shown here is derived from an EMBL/GenBank/DDBJ whole genome shotgun (WGS) entry which is preliminary data.</text>
</comment>
<dbReference type="SMART" id="SM00899">
    <property type="entry name" value="FeoA"/>
    <property type="match status" value="1"/>
</dbReference>
<name>S3K5T3_TREMA</name>
<keyword evidence="1" id="KW-0408">Iron</keyword>
<evidence type="ECO:0000259" key="2">
    <source>
        <dbReference type="SMART" id="SM00899"/>
    </source>
</evidence>
<dbReference type="HOGENOM" id="CLU_150646_6_0_12"/>
<evidence type="ECO:0000313" key="3">
    <source>
        <dbReference type="EMBL" id="EPF32336.1"/>
    </source>
</evidence>
<dbReference type="InterPro" id="IPR053184">
    <property type="entry name" value="FeoA-like"/>
</dbReference>
<evidence type="ECO:0000313" key="4">
    <source>
        <dbReference type="Proteomes" id="UP000014541"/>
    </source>
</evidence>
<sequence length="70" mass="7590">MPLAMVACGETRTIQSFNGDENLKQHLLDIGLVPGEKVEVIGENSSGLILKIKGVRLALNRGLAQRITVY</sequence>
<reference evidence="3 4" key="1">
    <citation type="submission" date="2013-04" db="EMBL/GenBank/DDBJ databases">
        <title>The Genome Sequence of Treponema maltophilum ATCC 51939.</title>
        <authorList>
            <consortium name="The Broad Institute Genomics Platform"/>
            <person name="Earl A."/>
            <person name="Ward D."/>
            <person name="Feldgarden M."/>
            <person name="Gevers D."/>
            <person name="Leonetti C."/>
            <person name="Blanton J.M."/>
            <person name="Dewhirst F.E."/>
            <person name="Izard J."/>
            <person name="Walker B."/>
            <person name="Young S."/>
            <person name="Zeng Q."/>
            <person name="Gargeya S."/>
            <person name="Fitzgerald M."/>
            <person name="Haas B."/>
            <person name="Abouelleil A."/>
            <person name="Allen A.W."/>
            <person name="Alvarado L."/>
            <person name="Arachchi H.M."/>
            <person name="Berlin A.M."/>
            <person name="Chapman S.B."/>
            <person name="Gainer-Dewar J."/>
            <person name="Goldberg J."/>
            <person name="Griggs A."/>
            <person name="Gujja S."/>
            <person name="Hansen M."/>
            <person name="Howarth C."/>
            <person name="Imamovic A."/>
            <person name="Ireland A."/>
            <person name="Larimer J."/>
            <person name="McCowan C."/>
            <person name="Murphy C."/>
            <person name="Pearson M."/>
            <person name="Poon T.W."/>
            <person name="Priest M."/>
            <person name="Roberts A."/>
            <person name="Saif S."/>
            <person name="Shea T."/>
            <person name="Sisk P."/>
            <person name="Sykes S."/>
            <person name="Wortman J."/>
            <person name="Nusbaum C."/>
            <person name="Birren B."/>
        </authorList>
    </citation>
    <scope>NUCLEOTIDE SEQUENCE [LARGE SCALE GENOMIC DNA]</scope>
    <source>
        <strain evidence="3 4">ATCC 51939</strain>
    </source>
</reference>
<dbReference type="Proteomes" id="UP000014541">
    <property type="component" value="Unassembled WGS sequence"/>
</dbReference>
<dbReference type="Gene3D" id="2.30.30.90">
    <property type="match status" value="1"/>
</dbReference>
<dbReference type="Pfam" id="PF04023">
    <property type="entry name" value="FeoA"/>
    <property type="match status" value="1"/>
</dbReference>
<keyword evidence="4" id="KW-1185">Reference proteome</keyword>
<dbReference type="PANTHER" id="PTHR43151">
    <property type="entry name" value="FEOA FAMILY PROTEIN"/>
    <property type="match status" value="1"/>
</dbReference>
<dbReference type="eggNOG" id="COG1918">
    <property type="taxonomic scope" value="Bacteria"/>
</dbReference>
<dbReference type="RefSeq" id="WP_016524633.1">
    <property type="nucleotide sequence ID" value="NZ_KE332518.1"/>
</dbReference>
<dbReference type="InterPro" id="IPR038157">
    <property type="entry name" value="FeoA_core_dom"/>
</dbReference>
<dbReference type="STRING" id="1125699.HMPREF9194_00334"/>
<dbReference type="SUPFAM" id="SSF50037">
    <property type="entry name" value="C-terminal domain of transcriptional repressors"/>
    <property type="match status" value="1"/>
</dbReference>
<dbReference type="PANTHER" id="PTHR43151:SF1">
    <property type="entry name" value="SSR2333 PROTEIN"/>
    <property type="match status" value="1"/>
</dbReference>
<evidence type="ECO:0000256" key="1">
    <source>
        <dbReference type="ARBA" id="ARBA00023004"/>
    </source>
</evidence>
<accession>S3K5T3</accession>
<dbReference type="OrthoDB" id="5984at2"/>
<dbReference type="InterPro" id="IPR007167">
    <property type="entry name" value="Fe-transptr_FeoA-like"/>
</dbReference>
<gene>
    <name evidence="3" type="ORF">HMPREF9194_00334</name>
</gene>
<feature type="domain" description="Ferrous iron transporter FeoA-like" evidence="2">
    <location>
        <begin position="1"/>
        <end position="70"/>
    </location>
</feature>
<dbReference type="PATRIC" id="fig|1125699.3.peg.335"/>
<dbReference type="InterPro" id="IPR008988">
    <property type="entry name" value="Transcriptional_repressor_C"/>
</dbReference>
<dbReference type="EMBL" id="ATFF01000002">
    <property type="protein sequence ID" value="EPF32336.1"/>
    <property type="molecule type" value="Genomic_DNA"/>
</dbReference>
<dbReference type="GO" id="GO:0046914">
    <property type="term" value="F:transition metal ion binding"/>
    <property type="evidence" value="ECO:0007669"/>
    <property type="project" value="InterPro"/>
</dbReference>